<reference evidence="2" key="1">
    <citation type="journal article" date="2020" name="Stud. Mycol.">
        <title>101 Dothideomycetes genomes: a test case for predicting lifestyles and emergence of pathogens.</title>
        <authorList>
            <person name="Haridas S."/>
            <person name="Albert R."/>
            <person name="Binder M."/>
            <person name="Bloem J."/>
            <person name="Labutti K."/>
            <person name="Salamov A."/>
            <person name="Andreopoulos B."/>
            <person name="Baker S."/>
            <person name="Barry K."/>
            <person name="Bills G."/>
            <person name="Bluhm B."/>
            <person name="Cannon C."/>
            <person name="Castanera R."/>
            <person name="Culley D."/>
            <person name="Daum C."/>
            <person name="Ezra D."/>
            <person name="Gonzalez J."/>
            <person name="Henrissat B."/>
            <person name="Kuo A."/>
            <person name="Liang C."/>
            <person name="Lipzen A."/>
            <person name="Lutzoni F."/>
            <person name="Magnuson J."/>
            <person name="Mondo S."/>
            <person name="Nolan M."/>
            <person name="Ohm R."/>
            <person name="Pangilinan J."/>
            <person name="Park H.-J."/>
            <person name="Ramirez L."/>
            <person name="Alfaro M."/>
            <person name="Sun H."/>
            <person name="Tritt A."/>
            <person name="Yoshinaga Y."/>
            <person name="Zwiers L.-H."/>
            <person name="Turgeon B."/>
            <person name="Goodwin S."/>
            <person name="Spatafora J."/>
            <person name="Crous P."/>
            <person name="Grigoriev I."/>
        </authorList>
    </citation>
    <scope>NUCLEOTIDE SEQUENCE</scope>
    <source>
        <strain evidence="2">CBS 116005</strain>
    </source>
</reference>
<gene>
    <name evidence="2" type="ORF">EJ03DRAFT_329569</name>
</gene>
<dbReference type="EMBL" id="ML995862">
    <property type="protein sequence ID" value="KAF2767019.1"/>
    <property type="molecule type" value="Genomic_DNA"/>
</dbReference>
<feature type="signal peptide" evidence="1">
    <location>
        <begin position="1"/>
        <end position="28"/>
    </location>
</feature>
<feature type="chain" id="PRO_5026350174" description="CBM1 domain-containing protein" evidence="1">
    <location>
        <begin position="29"/>
        <end position="95"/>
    </location>
</feature>
<sequence length="95" mass="10108">MKLPMPTTLLTTILTAIFLLLLPPTILAHWNCCKPPKCSTPGINAEPASYCVSNGESLRTMPTAVPCAPSKPCLVDWNGCAPPTKEAPGKANCTW</sequence>
<keyword evidence="3" id="KW-1185">Reference proteome</keyword>
<evidence type="ECO:0000256" key="1">
    <source>
        <dbReference type="SAM" id="SignalP"/>
    </source>
</evidence>
<keyword evidence="1" id="KW-0732">Signal</keyword>
<evidence type="ECO:0008006" key="4">
    <source>
        <dbReference type="Google" id="ProtNLM"/>
    </source>
</evidence>
<evidence type="ECO:0000313" key="2">
    <source>
        <dbReference type="EMBL" id="KAF2767019.1"/>
    </source>
</evidence>
<evidence type="ECO:0000313" key="3">
    <source>
        <dbReference type="Proteomes" id="UP000799436"/>
    </source>
</evidence>
<protein>
    <recommendedName>
        <fullName evidence="4">CBM1 domain-containing protein</fullName>
    </recommendedName>
</protein>
<name>A0A6G1L385_9PEZI</name>
<accession>A0A6G1L385</accession>
<proteinExistence type="predicted"/>
<dbReference type="Proteomes" id="UP000799436">
    <property type="component" value="Unassembled WGS sequence"/>
</dbReference>
<dbReference type="AlphaFoldDB" id="A0A6G1L385"/>
<organism evidence="2 3">
    <name type="scientific">Teratosphaeria nubilosa</name>
    <dbReference type="NCBI Taxonomy" id="161662"/>
    <lineage>
        <taxon>Eukaryota</taxon>
        <taxon>Fungi</taxon>
        <taxon>Dikarya</taxon>
        <taxon>Ascomycota</taxon>
        <taxon>Pezizomycotina</taxon>
        <taxon>Dothideomycetes</taxon>
        <taxon>Dothideomycetidae</taxon>
        <taxon>Mycosphaerellales</taxon>
        <taxon>Teratosphaeriaceae</taxon>
        <taxon>Teratosphaeria</taxon>
    </lineage>
</organism>